<keyword evidence="3" id="KW-1185">Reference proteome</keyword>
<dbReference type="EMBL" id="KN822976">
    <property type="protein sequence ID" value="KIO30027.1"/>
    <property type="molecule type" value="Genomic_DNA"/>
</dbReference>
<gene>
    <name evidence="2" type="ORF">M407DRAFT_20886</name>
</gene>
<protein>
    <recommendedName>
        <fullName evidence="4">F-box domain-containing protein</fullName>
    </recommendedName>
</protein>
<evidence type="ECO:0000313" key="3">
    <source>
        <dbReference type="Proteomes" id="UP000054248"/>
    </source>
</evidence>
<dbReference type="Proteomes" id="UP000054248">
    <property type="component" value="Unassembled WGS sequence"/>
</dbReference>
<proteinExistence type="predicted"/>
<reference evidence="3" key="2">
    <citation type="submission" date="2015-01" db="EMBL/GenBank/DDBJ databases">
        <title>Evolutionary Origins and Diversification of the Mycorrhizal Mutualists.</title>
        <authorList>
            <consortium name="DOE Joint Genome Institute"/>
            <consortium name="Mycorrhizal Genomics Consortium"/>
            <person name="Kohler A."/>
            <person name="Kuo A."/>
            <person name="Nagy L.G."/>
            <person name="Floudas D."/>
            <person name="Copeland A."/>
            <person name="Barry K.W."/>
            <person name="Cichocki N."/>
            <person name="Veneault-Fourrey C."/>
            <person name="LaButti K."/>
            <person name="Lindquist E.A."/>
            <person name="Lipzen A."/>
            <person name="Lundell T."/>
            <person name="Morin E."/>
            <person name="Murat C."/>
            <person name="Riley R."/>
            <person name="Ohm R."/>
            <person name="Sun H."/>
            <person name="Tunlid A."/>
            <person name="Henrissat B."/>
            <person name="Grigoriev I.V."/>
            <person name="Hibbett D.S."/>
            <person name="Martin F."/>
        </authorList>
    </citation>
    <scope>NUCLEOTIDE SEQUENCE [LARGE SCALE GENOMIC DNA]</scope>
    <source>
        <strain evidence="3">MUT 4182</strain>
    </source>
</reference>
<dbReference type="HOGENOM" id="CLU_759090_0_0_1"/>
<organism evidence="2 3">
    <name type="scientific">Tulasnella calospora MUT 4182</name>
    <dbReference type="NCBI Taxonomy" id="1051891"/>
    <lineage>
        <taxon>Eukaryota</taxon>
        <taxon>Fungi</taxon>
        <taxon>Dikarya</taxon>
        <taxon>Basidiomycota</taxon>
        <taxon>Agaricomycotina</taxon>
        <taxon>Agaricomycetes</taxon>
        <taxon>Cantharellales</taxon>
        <taxon>Tulasnellaceae</taxon>
        <taxon>Tulasnella</taxon>
    </lineage>
</organism>
<evidence type="ECO:0008006" key="4">
    <source>
        <dbReference type="Google" id="ProtNLM"/>
    </source>
</evidence>
<evidence type="ECO:0000313" key="2">
    <source>
        <dbReference type="EMBL" id="KIO30027.1"/>
    </source>
</evidence>
<evidence type="ECO:0000256" key="1">
    <source>
        <dbReference type="SAM" id="MobiDB-lite"/>
    </source>
</evidence>
<name>A0A0C3M8J1_9AGAM</name>
<accession>A0A0C3M8J1</accession>
<dbReference type="AlphaFoldDB" id="A0A0C3M8J1"/>
<feature type="region of interest" description="Disordered" evidence="1">
    <location>
        <begin position="1"/>
        <end position="25"/>
    </location>
</feature>
<sequence length="365" mass="42752">MSSDWLTRYNGSRRNSNARKNNKIPRKEKIIPQNLELHPPSDRILKQTSNSSAVQLHHLDVSQFMGLPYSVIAEICWWLHPKDLLSLARASLRTRCFFMSRQSKPCWDVARSTIGMPEWFGVATPHVVSFLFDTFCQEQGCSNLSSMRSFMVCRSLCDHCASVKLFSKEDAGIRWRDIPWRLLKKLPWTHQRKQQAFRVIRFDRFYGAADHPGISPLTNSLENGKFCYFDDILRLERLCKALGDVHGDAGNALFAELKSRQLEMHRASFGLWQWNNAQEASKSNNTKRTFNYVAEGIKRRWGYDINRYIEVPLFRNLLETLELLERPYPERTWTMIEVQMKQVIREREMANTRSPQKAVRIANYQ</sequence>
<reference evidence="2 3" key="1">
    <citation type="submission" date="2014-04" db="EMBL/GenBank/DDBJ databases">
        <authorList>
            <consortium name="DOE Joint Genome Institute"/>
            <person name="Kuo A."/>
            <person name="Girlanda M."/>
            <person name="Perotto S."/>
            <person name="Kohler A."/>
            <person name="Nagy L.G."/>
            <person name="Floudas D."/>
            <person name="Copeland A."/>
            <person name="Barry K.W."/>
            <person name="Cichocki N."/>
            <person name="Veneault-Fourrey C."/>
            <person name="LaButti K."/>
            <person name="Lindquist E.A."/>
            <person name="Lipzen A."/>
            <person name="Lundell T."/>
            <person name="Morin E."/>
            <person name="Murat C."/>
            <person name="Sun H."/>
            <person name="Tunlid A."/>
            <person name="Henrissat B."/>
            <person name="Grigoriev I.V."/>
            <person name="Hibbett D.S."/>
            <person name="Martin F."/>
            <person name="Nordberg H.P."/>
            <person name="Cantor M.N."/>
            <person name="Hua S.X."/>
        </authorList>
    </citation>
    <scope>NUCLEOTIDE SEQUENCE [LARGE SCALE GENOMIC DNA]</scope>
    <source>
        <strain evidence="2 3">MUT 4182</strain>
    </source>
</reference>